<dbReference type="InterPro" id="IPR005190">
    <property type="entry name" value="GlnE_rpt_dom"/>
</dbReference>
<keyword evidence="2" id="KW-0548">Nucleotidyltransferase</keyword>
<dbReference type="CDD" id="cd05401">
    <property type="entry name" value="NT_GlnE_GlnD_like"/>
    <property type="match status" value="1"/>
</dbReference>
<dbReference type="GO" id="GO:0008882">
    <property type="term" value="F:[glutamate-ammonia-ligase] adenylyltransferase activity"/>
    <property type="evidence" value="ECO:0007669"/>
    <property type="project" value="UniProtKB-EC"/>
</dbReference>
<dbReference type="Pfam" id="PF03710">
    <property type="entry name" value="GlnE"/>
    <property type="match status" value="1"/>
</dbReference>
<organism evidence="2 3">
    <name type="scientific">Methylobrevis pamukkalensis</name>
    <dbReference type="NCBI Taxonomy" id="1439726"/>
    <lineage>
        <taxon>Bacteria</taxon>
        <taxon>Pseudomonadati</taxon>
        <taxon>Pseudomonadota</taxon>
        <taxon>Alphaproteobacteria</taxon>
        <taxon>Hyphomicrobiales</taxon>
        <taxon>Pleomorphomonadaceae</taxon>
        <taxon>Methylobrevis</taxon>
    </lineage>
</organism>
<dbReference type="GO" id="GO:0005524">
    <property type="term" value="F:ATP binding"/>
    <property type="evidence" value="ECO:0007669"/>
    <property type="project" value="UniProtKB-KW"/>
</dbReference>
<dbReference type="PANTHER" id="PTHR30621:SF0">
    <property type="entry name" value="BIFUNCTIONAL GLUTAMINE SYNTHETASE ADENYLYLTRANSFERASE_ADENYLYL-REMOVING ENZYME"/>
    <property type="match status" value="1"/>
</dbReference>
<evidence type="ECO:0000313" key="3">
    <source>
        <dbReference type="Proteomes" id="UP000094622"/>
    </source>
</evidence>
<reference evidence="2 3" key="1">
    <citation type="submission" date="2016-07" db="EMBL/GenBank/DDBJ databases">
        <title>Draft Genome Sequence of Methylobrevis pamukkalensis PK2.</title>
        <authorList>
            <person name="Vasilenko O.V."/>
            <person name="Doronina N.V."/>
            <person name="Shmareva M.N."/>
            <person name="Tarlachkov S.V."/>
            <person name="Mustakhimov I."/>
            <person name="Trotsenko Y.A."/>
        </authorList>
    </citation>
    <scope>NUCLEOTIDE SEQUENCE [LARGE SCALE GENOMIC DNA]</scope>
    <source>
        <strain evidence="2 3">PK2</strain>
    </source>
</reference>
<dbReference type="EMBL" id="MCRJ01000046">
    <property type="protein sequence ID" value="ODN70568.1"/>
    <property type="molecule type" value="Genomic_DNA"/>
</dbReference>
<evidence type="ECO:0000259" key="1">
    <source>
        <dbReference type="Pfam" id="PF03710"/>
    </source>
</evidence>
<dbReference type="GO" id="GO:0005829">
    <property type="term" value="C:cytosol"/>
    <property type="evidence" value="ECO:0007669"/>
    <property type="project" value="TreeGrafter"/>
</dbReference>
<dbReference type="PATRIC" id="fig|1439726.3.peg.2230"/>
<accession>A0A1E3H2M3</accession>
<dbReference type="Gene3D" id="1.20.120.330">
    <property type="entry name" value="Nucleotidyltransferases domain 2"/>
    <property type="match status" value="1"/>
</dbReference>
<dbReference type="InterPro" id="IPR043519">
    <property type="entry name" value="NT_sf"/>
</dbReference>
<gene>
    <name evidence="2" type="primary">glnE_2</name>
    <name evidence="2" type="ORF">A6302_02110</name>
</gene>
<protein>
    <submittedName>
        <fullName evidence="2">Glutamate-ammonia-ligase adenylyltransferase</fullName>
        <ecNumber evidence="2">2.7.7.42</ecNumber>
    </submittedName>
</protein>
<comment type="caution">
    <text evidence="2">The sequence shown here is derived from an EMBL/GenBank/DDBJ whole genome shotgun (WGS) entry which is preliminary data.</text>
</comment>
<dbReference type="RefSeq" id="WP_245294005.1">
    <property type="nucleotide sequence ID" value="NZ_MCRJ01000046.1"/>
</dbReference>
<feature type="domain" description="Glutamate-ammonia ligase adenylyltransferase repeated" evidence="1">
    <location>
        <begin position="17"/>
        <end position="258"/>
    </location>
</feature>
<dbReference type="AlphaFoldDB" id="A0A1E3H2M3"/>
<dbReference type="InterPro" id="IPR023057">
    <property type="entry name" value="GlnE"/>
</dbReference>
<dbReference type="GO" id="GO:0000820">
    <property type="term" value="P:regulation of glutamine family amino acid metabolic process"/>
    <property type="evidence" value="ECO:0007669"/>
    <property type="project" value="TreeGrafter"/>
</dbReference>
<dbReference type="EC" id="2.7.7.42" evidence="2"/>
<keyword evidence="2" id="KW-0436">Ligase</keyword>
<dbReference type="Gene3D" id="3.30.460.10">
    <property type="entry name" value="Beta Polymerase, domain 2"/>
    <property type="match status" value="1"/>
</dbReference>
<evidence type="ECO:0000313" key="2">
    <source>
        <dbReference type="EMBL" id="ODN70568.1"/>
    </source>
</evidence>
<dbReference type="Proteomes" id="UP000094622">
    <property type="component" value="Unassembled WGS sequence"/>
</dbReference>
<dbReference type="PANTHER" id="PTHR30621">
    <property type="entry name" value="GLUTAMINE SYNTHETASE ADENYLYLTRANSFERASE"/>
    <property type="match status" value="1"/>
</dbReference>
<dbReference type="SUPFAM" id="SSF81593">
    <property type="entry name" value="Nucleotidyltransferase substrate binding subunit/domain"/>
    <property type="match status" value="1"/>
</dbReference>
<keyword evidence="2" id="KW-0808">Transferase</keyword>
<name>A0A1E3H2M3_9HYPH</name>
<sequence>MQLFSLLSANPKLLDLVATIMGSAPRLAEIVARRAHVMDAILEPAFFGEMPDAGEVERRLAASLGEARAYEEALDRARIFTKEQQFLIGVRVISGTLSARRAGEAYARLADAILRQITSRVGAEFERVHGRIDGGRLALVAMGRLGGMEMTASSDLDLILLYDHAPGAEASDGPRPLAPTQYYARLTQRLVAALTAPTAEGKLYEVDFRLRPSGNAGPLATHVEAFARYHDGEAWTWEHMALTRARPVAGSAELGAEVAAIVARTLARPREADAILADIADMRARVEHEFGSRDPWDLKRVAGGIFDIDFIAQALQLVHGAAHPEILATSTEESLSRARDAGLLDAAAADVILPAIRLYNDLAQVIRVALPGPFKPAEAPRGVLELVARAGATPDVARLEVLLVDTEAAVRATFERLVGKVERRGGDAPKR</sequence>
<dbReference type="SUPFAM" id="SSF81301">
    <property type="entry name" value="Nucleotidyltransferase"/>
    <property type="match status" value="1"/>
</dbReference>
<keyword evidence="3" id="KW-1185">Reference proteome</keyword>
<proteinExistence type="predicted"/>
<dbReference type="GO" id="GO:0016874">
    <property type="term" value="F:ligase activity"/>
    <property type="evidence" value="ECO:0007669"/>
    <property type="project" value="UniProtKB-KW"/>
</dbReference>